<gene>
    <name evidence="17" type="primary">coaA_2</name>
    <name evidence="14" type="synonym">coaA</name>
    <name evidence="17" type="ORF">NCTC11820_00401</name>
</gene>
<evidence type="ECO:0000313" key="17">
    <source>
        <dbReference type="EMBL" id="SQB63619.1"/>
    </source>
</evidence>
<dbReference type="Pfam" id="PF00485">
    <property type="entry name" value="PRK"/>
    <property type="match status" value="1"/>
</dbReference>
<organism evidence="17 18">
    <name type="scientific">Mobiluncus curtisii</name>
    <dbReference type="NCBI Taxonomy" id="2051"/>
    <lineage>
        <taxon>Bacteria</taxon>
        <taxon>Bacillati</taxon>
        <taxon>Actinomycetota</taxon>
        <taxon>Actinomycetes</taxon>
        <taxon>Actinomycetales</taxon>
        <taxon>Actinomycetaceae</taxon>
        <taxon>Mobiluncus</taxon>
    </lineage>
</organism>
<dbReference type="Proteomes" id="UP000250245">
    <property type="component" value="Unassembled WGS sequence"/>
</dbReference>
<dbReference type="EC" id="2.7.1.33" evidence="5 14"/>
<keyword evidence="9 14" id="KW-0547">Nucleotide-binding</keyword>
<feature type="binding site" evidence="14">
    <location>
        <begin position="151"/>
        <end position="158"/>
    </location>
    <ligand>
        <name>ATP</name>
        <dbReference type="ChEBI" id="CHEBI:30616"/>
    </ligand>
</feature>
<dbReference type="InterPro" id="IPR027417">
    <property type="entry name" value="P-loop_NTPase"/>
</dbReference>
<dbReference type="Gene3D" id="3.40.50.300">
    <property type="entry name" value="P-loop containing nucleotide triphosphate hydrolases"/>
    <property type="match status" value="1"/>
</dbReference>
<evidence type="ECO:0000256" key="5">
    <source>
        <dbReference type="ARBA" id="ARBA00012102"/>
    </source>
</evidence>
<reference evidence="17 18" key="1">
    <citation type="submission" date="2018-06" db="EMBL/GenBank/DDBJ databases">
        <authorList>
            <consortium name="Pathogen Informatics"/>
            <person name="Doyle S."/>
        </authorList>
    </citation>
    <scope>NUCLEOTIDE SEQUENCE [LARGE SCALE GENOMIC DNA]</scope>
    <source>
        <strain evidence="17 18">NCTC11820</strain>
    </source>
</reference>
<evidence type="ECO:0000256" key="11">
    <source>
        <dbReference type="ARBA" id="ARBA00022840"/>
    </source>
</evidence>
<dbReference type="GO" id="GO:0005524">
    <property type="term" value="F:ATP binding"/>
    <property type="evidence" value="ECO:0007669"/>
    <property type="project" value="UniProtKB-UniRule"/>
</dbReference>
<evidence type="ECO:0000256" key="15">
    <source>
        <dbReference type="RuleBase" id="RU003530"/>
    </source>
</evidence>
<evidence type="ECO:0000256" key="9">
    <source>
        <dbReference type="ARBA" id="ARBA00022741"/>
    </source>
</evidence>
<dbReference type="CDD" id="cd02025">
    <property type="entry name" value="PanK"/>
    <property type="match status" value="1"/>
</dbReference>
<name>A0A2X3AL78_9ACTO</name>
<dbReference type="GO" id="GO:0015937">
    <property type="term" value="P:coenzyme A biosynthetic process"/>
    <property type="evidence" value="ECO:0007669"/>
    <property type="project" value="UniProtKB-UniRule"/>
</dbReference>
<dbReference type="UniPathway" id="UPA00241">
    <property type="reaction ID" value="UER00352"/>
</dbReference>
<proteinExistence type="inferred from homology"/>
<evidence type="ECO:0000259" key="16">
    <source>
        <dbReference type="Pfam" id="PF00485"/>
    </source>
</evidence>
<keyword evidence="11 14" id="KW-0067">ATP-binding</keyword>
<evidence type="ECO:0000256" key="6">
    <source>
        <dbReference type="ARBA" id="ARBA00015080"/>
    </source>
</evidence>
<evidence type="ECO:0000256" key="7">
    <source>
        <dbReference type="ARBA" id="ARBA00022490"/>
    </source>
</evidence>
<evidence type="ECO:0000256" key="2">
    <source>
        <dbReference type="ARBA" id="ARBA00004496"/>
    </source>
</evidence>
<comment type="similarity">
    <text evidence="4 14 15">Belongs to the prokaryotic pantothenate kinase family.</text>
</comment>
<keyword evidence="7 14" id="KW-0963">Cytoplasm</keyword>
<evidence type="ECO:0000256" key="4">
    <source>
        <dbReference type="ARBA" id="ARBA00006087"/>
    </source>
</evidence>
<dbReference type="AlphaFoldDB" id="A0A2X3AL78"/>
<dbReference type="InterPro" id="IPR004566">
    <property type="entry name" value="PanK"/>
</dbReference>
<dbReference type="GO" id="GO:0005737">
    <property type="term" value="C:cytoplasm"/>
    <property type="evidence" value="ECO:0007669"/>
    <property type="project" value="UniProtKB-SubCell"/>
</dbReference>
<keyword evidence="8 14" id="KW-0808">Transferase</keyword>
<dbReference type="PANTHER" id="PTHR10285">
    <property type="entry name" value="URIDINE KINASE"/>
    <property type="match status" value="1"/>
</dbReference>
<evidence type="ECO:0000256" key="12">
    <source>
        <dbReference type="ARBA" id="ARBA00022993"/>
    </source>
</evidence>
<protein>
    <recommendedName>
        <fullName evidence="6 14">Pantothenate kinase</fullName>
        <ecNumber evidence="5 14">2.7.1.33</ecNumber>
    </recommendedName>
    <alternativeName>
        <fullName evidence="13 14">Pantothenic acid kinase</fullName>
    </alternativeName>
</protein>
<dbReference type="NCBIfam" id="TIGR00554">
    <property type="entry name" value="panK_bact"/>
    <property type="match status" value="1"/>
</dbReference>
<evidence type="ECO:0000313" key="18">
    <source>
        <dbReference type="Proteomes" id="UP000250245"/>
    </source>
</evidence>
<dbReference type="InterPro" id="IPR006083">
    <property type="entry name" value="PRK/URK"/>
</dbReference>
<dbReference type="SUPFAM" id="SSF52540">
    <property type="entry name" value="P-loop containing nucleoside triphosphate hydrolases"/>
    <property type="match status" value="1"/>
</dbReference>
<dbReference type="HAMAP" id="MF_00215">
    <property type="entry name" value="Pantothen_kinase_1"/>
    <property type="match status" value="1"/>
</dbReference>
<sequence>MLGVGGQKVMRDNFGAPTTELMEDFLTDPRGTQERLRDYQYGSAMREIMAARPHQAPSGLEETASPFVMFTREQWSALSDQTPLPLAQADVERLRALGDPIDLAEVDAIYRPLTALLQIYAAGTIKIRSRRADFLGESAVQHTPFVIGVAGSVAVGKSSLARLLRELMSRWPGTPRVDLVTTDGFLYPNAELVARGIMNRKGFPESYDRRGLLRFLAAVKSGAPEVAAPVYSHVTYDIVPGKSQLVCAPDVLILEGLNVLAPPLIADGGNNSLTVSDFFDFSIYLHARPADIEQWYLSRFHQLRATAFKQPDSFFREIATWTDAQADSHARQIWREVNLKNLQENVAPTRSRATLILEKDTDHRVHRLHLRKI</sequence>
<dbReference type="GO" id="GO:0004594">
    <property type="term" value="F:pantothenate kinase activity"/>
    <property type="evidence" value="ECO:0007669"/>
    <property type="project" value="UniProtKB-UniRule"/>
</dbReference>
<evidence type="ECO:0000256" key="14">
    <source>
        <dbReference type="HAMAP-Rule" id="MF_00215"/>
    </source>
</evidence>
<keyword evidence="12 14" id="KW-0173">Coenzyme A biosynthesis</keyword>
<evidence type="ECO:0000256" key="1">
    <source>
        <dbReference type="ARBA" id="ARBA00001206"/>
    </source>
</evidence>
<evidence type="ECO:0000256" key="8">
    <source>
        <dbReference type="ARBA" id="ARBA00022679"/>
    </source>
</evidence>
<evidence type="ECO:0000256" key="10">
    <source>
        <dbReference type="ARBA" id="ARBA00022777"/>
    </source>
</evidence>
<evidence type="ECO:0000256" key="13">
    <source>
        <dbReference type="ARBA" id="ARBA00032866"/>
    </source>
</evidence>
<dbReference type="EMBL" id="UASJ01000001">
    <property type="protein sequence ID" value="SQB63619.1"/>
    <property type="molecule type" value="Genomic_DNA"/>
</dbReference>
<comment type="subcellular location">
    <subcellularLocation>
        <location evidence="2 14 15">Cytoplasm</location>
    </subcellularLocation>
</comment>
<keyword evidence="10 14" id="KW-0418">Kinase</keyword>
<comment type="pathway">
    <text evidence="3 14 15">Cofactor biosynthesis; coenzyme A biosynthesis; CoA from (R)-pantothenate: step 1/5.</text>
</comment>
<comment type="catalytic activity">
    <reaction evidence="1 14 15">
        <text>(R)-pantothenate + ATP = (R)-4'-phosphopantothenate + ADP + H(+)</text>
        <dbReference type="Rhea" id="RHEA:16373"/>
        <dbReference type="ChEBI" id="CHEBI:10986"/>
        <dbReference type="ChEBI" id="CHEBI:15378"/>
        <dbReference type="ChEBI" id="CHEBI:29032"/>
        <dbReference type="ChEBI" id="CHEBI:30616"/>
        <dbReference type="ChEBI" id="CHEBI:456216"/>
        <dbReference type="EC" id="2.7.1.33"/>
    </reaction>
</comment>
<feature type="domain" description="Phosphoribulokinase/uridine kinase" evidence="16">
    <location>
        <begin position="146"/>
        <end position="287"/>
    </location>
</feature>
<evidence type="ECO:0000256" key="3">
    <source>
        <dbReference type="ARBA" id="ARBA00005225"/>
    </source>
</evidence>
<accession>A0A2X3AL78</accession>